<organism evidence="1 2">
    <name type="scientific">Lysinibacillus fusiformis</name>
    <dbReference type="NCBI Taxonomy" id="28031"/>
    <lineage>
        <taxon>Bacteria</taxon>
        <taxon>Bacillati</taxon>
        <taxon>Bacillota</taxon>
        <taxon>Bacilli</taxon>
        <taxon>Bacillales</taxon>
        <taxon>Bacillaceae</taxon>
        <taxon>Lysinibacillus</taxon>
    </lineage>
</organism>
<evidence type="ECO:0000313" key="2">
    <source>
        <dbReference type="Proteomes" id="UP000094784"/>
    </source>
</evidence>
<gene>
    <name evidence="1" type="ORF">BG258_23280</name>
</gene>
<reference evidence="1 2" key="1">
    <citation type="submission" date="2016-09" db="EMBL/GenBank/DDBJ databases">
        <title>Draft genome sequence of the soil isolate, Lysinibacillus fusiformis M5, a potential hypoxanthine producer.</title>
        <authorList>
            <person name="Gallegos-Monterrosa R."/>
            <person name="Maroti G."/>
            <person name="Balint B."/>
            <person name="Kovacs A.T."/>
        </authorList>
    </citation>
    <scope>NUCLEOTIDE SEQUENCE [LARGE SCALE GENOMIC DNA]</scope>
    <source>
        <strain evidence="1 2">M5</strain>
    </source>
</reference>
<protein>
    <submittedName>
        <fullName evidence="1">Uncharacterized protein</fullName>
    </submittedName>
</protein>
<sequence>MAILKWWNGEEWLNVSYERLDRRLNLADLTDVAKARENLELVGNVDTHHHDERYYTKEELKDPSKAPDIIIQPEVIEQNPLNRFVTDEQIDYWNHKIDHATVSTSQPVVDKKGGDLYNGFIWYNPSDDNTRIFIDGEFRDVGAGKVSFGYGSFVGNGNEAIVAHGLGISPIGISALPTSNPNGFLGETWVRADNKNIYVGNTGSYTGQFRFSIVYTT</sequence>
<name>A0A1E4QYG2_9BACI</name>
<proteinExistence type="predicted"/>
<evidence type="ECO:0000313" key="1">
    <source>
        <dbReference type="EMBL" id="ODV53228.1"/>
    </source>
</evidence>
<dbReference type="EMBL" id="MECQ01000008">
    <property type="protein sequence ID" value="ODV53228.1"/>
    <property type="molecule type" value="Genomic_DNA"/>
</dbReference>
<dbReference type="Proteomes" id="UP000094784">
    <property type="component" value="Unassembled WGS sequence"/>
</dbReference>
<dbReference type="RefSeq" id="WP_025115862.1">
    <property type="nucleotide sequence ID" value="NZ_CP130331.1"/>
</dbReference>
<dbReference type="AlphaFoldDB" id="A0A1E4QYG2"/>
<comment type="caution">
    <text evidence="1">The sequence shown here is derived from an EMBL/GenBank/DDBJ whole genome shotgun (WGS) entry which is preliminary data.</text>
</comment>
<dbReference type="OrthoDB" id="1807017at2"/>
<accession>A0A1E4QYG2</accession>